<comment type="similarity">
    <text evidence="3">Belongs to the DNA gyrase inhibitor YacG family.</text>
</comment>
<dbReference type="PANTHER" id="PTHR36150:SF1">
    <property type="entry name" value="DNA GYRASE INHIBITOR YACG"/>
    <property type="match status" value="1"/>
</dbReference>
<dbReference type="EMBL" id="JAHRGL010000057">
    <property type="protein sequence ID" value="MBV2134493.1"/>
    <property type="molecule type" value="Genomic_DNA"/>
</dbReference>
<evidence type="ECO:0000256" key="3">
    <source>
        <dbReference type="HAMAP-Rule" id="MF_00649"/>
    </source>
</evidence>
<dbReference type="Pfam" id="PF03884">
    <property type="entry name" value="YacG"/>
    <property type="match status" value="1"/>
</dbReference>
<organism evidence="4 5">
    <name type="scientific">Geopseudomonas aromaticivorans</name>
    <dbReference type="NCBI Taxonomy" id="2849492"/>
    <lineage>
        <taxon>Bacteria</taxon>
        <taxon>Pseudomonadati</taxon>
        <taxon>Pseudomonadota</taxon>
        <taxon>Gammaproteobacteria</taxon>
        <taxon>Pseudomonadales</taxon>
        <taxon>Pseudomonadaceae</taxon>
        <taxon>Geopseudomonas</taxon>
    </lineage>
</organism>
<comment type="caution">
    <text evidence="4">The sequence shown here is derived from an EMBL/GenBank/DDBJ whole genome shotgun (WGS) entry which is preliminary data.</text>
</comment>
<reference evidence="4 5" key="1">
    <citation type="submission" date="2021-06" db="EMBL/GenBank/DDBJ databases">
        <title>Differences between aerobic and microaerobic xylene degrading microbial communities.</title>
        <authorList>
            <person name="Banerjee S."/>
            <person name="Tancsics A."/>
        </authorList>
    </citation>
    <scope>NUCLEOTIDE SEQUENCE [LARGE SCALE GENOMIC DNA]</scope>
    <source>
        <strain evidence="4 5">MAP12</strain>
    </source>
</reference>
<feature type="binding site" evidence="3">
    <location>
        <position position="32"/>
    </location>
    <ligand>
        <name>Zn(2+)</name>
        <dbReference type="ChEBI" id="CHEBI:29105"/>
    </ligand>
</feature>
<dbReference type="Proteomes" id="UP000813068">
    <property type="component" value="Unassembled WGS sequence"/>
</dbReference>
<keyword evidence="5" id="KW-1185">Reference proteome</keyword>
<evidence type="ECO:0000256" key="2">
    <source>
        <dbReference type="ARBA" id="ARBA00022833"/>
    </source>
</evidence>
<protein>
    <recommendedName>
        <fullName evidence="3">DNA gyrase inhibitor YacG</fullName>
    </recommendedName>
</protein>
<dbReference type="HAMAP" id="MF_00649">
    <property type="entry name" value="DNA_gyrase_inhibitor_YacG"/>
    <property type="match status" value="1"/>
</dbReference>
<evidence type="ECO:0000256" key="1">
    <source>
        <dbReference type="ARBA" id="ARBA00022723"/>
    </source>
</evidence>
<proteinExistence type="inferred from homology"/>
<dbReference type="InterPro" id="IPR005584">
    <property type="entry name" value="DNA_gyrase_inhibitor_YacG"/>
</dbReference>
<keyword evidence="2 3" id="KW-0862">Zinc</keyword>
<gene>
    <name evidence="3 4" type="primary">yacG</name>
    <name evidence="4" type="ORF">KRX52_17060</name>
</gene>
<accession>A0ABS6N0B5</accession>
<evidence type="ECO:0000313" key="4">
    <source>
        <dbReference type="EMBL" id="MBV2134493.1"/>
    </source>
</evidence>
<keyword evidence="1 3" id="KW-0479">Metal-binding</keyword>
<feature type="binding site" evidence="3">
    <location>
        <position position="12"/>
    </location>
    <ligand>
        <name>Zn(2+)</name>
        <dbReference type="ChEBI" id="CHEBI:29105"/>
    </ligand>
</feature>
<dbReference type="RefSeq" id="WP_217682928.1">
    <property type="nucleotide sequence ID" value="NZ_JAHRGL010000057.1"/>
</dbReference>
<comment type="function">
    <text evidence="3">Inhibits all the catalytic activities of DNA gyrase by preventing its interaction with DNA. Acts by binding directly to the C-terminal domain of GyrB, which probably disrupts DNA binding by the gyrase.</text>
</comment>
<dbReference type="NCBIfam" id="NF001638">
    <property type="entry name" value="PRK00418.1"/>
    <property type="match status" value="1"/>
</dbReference>
<sequence>MKKPLTVACPTCSTQVEWSTDNPYRPFCCERCKLIDLGAWAAEEHKIPGDSLEDELFSGELDGMRH</sequence>
<comment type="cofactor">
    <cofactor evidence="3">
        <name>Zn(2+)</name>
        <dbReference type="ChEBI" id="CHEBI:29105"/>
    </cofactor>
    <text evidence="3">Binds 1 zinc ion.</text>
</comment>
<evidence type="ECO:0000313" key="5">
    <source>
        <dbReference type="Proteomes" id="UP000813068"/>
    </source>
</evidence>
<feature type="binding site" evidence="3">
    <location>
        <position position="28"/>
    </location>
    <ligand>
        <name>Zn(2+)</name>
        <dbReference type="ChEBI" id="CHEBI:29105"/>
    </ligand>
</feature>
<comment type="subunit">
    <text evidence="3">Interacts with GyrB.</text>
</comment>
<feature type="binding site" evidence="3">
    <location>
        <position position="9"/>
    </location>
    <ligand>
        <name>Zn(2+)</name>
        <dbReference type="ChEBI" id="CHEBI:29105"/>
    </ligand>
</feature>
<name>A0ABS6N0B5_9GAMM</name>
<dbReference type="PANTHER" id="PTHR36150">
    <property type="entry name" value="DNA GYRASE INHIBITOR YACG"/>
    <property type="match status" value="1"/>
</dbReference>